<keyword evidence="4" id="KW-0802">TPR repeat</keyword>
<protein>
    <submittedName>
        <fullName evidence="6">Aspartyl/asparaginyl beta-hydroxylase domain-containing protein</fullName>
    </submittedName>
</protein>
<dbReference type="PANTHER" id="PTHR46332:SF5">
    <property type="entry name" value="ASPARTATE BETA-HYDROXYLASE DOMAIN CONTAINING 2"/>
    <property type="match status" value="1"/>
</dbReference>
<dbReference type="InterPro" id="IPR019734">
    <property type="entry name" value="TPR_rpt"/>
</dbReference>
<feature type="repeat" description="TPR" evidence="4">
    <location>
        <begin position="40"/>
        <end position="73"/>
    </location>
</feature>
<evidence type="ECO:0000256" key="3">
    <source>
        <dbReference type="ARBA" id="ARBA00023002"/>
    </source>
</evidence>
<dbReference type="SUPFAM" id="SSF51197">
    <property type="entry name" value="Clavaminate synthase-like"/>
    <property type="match status" value="1"/>
</dbReference>
<dbReference type="Gene3D" id="1.25.40.10">
    <property type="entry name" value="Tetratricopeptide repeat domain"/>
    <property type="match status" value="1"/>
</dbReference>
<evidence type="ECO:0000256" key="1">
    <source>
        <dbReference type="ARBA" id="ARBA00007730"/>
    </source>
</evidence>
<dbReference type="InterPro" id="IPR007803">
    <property type="entry name" value="Asp/Arg/Pro-Hydrxlase"/>
</dbReference>
<dbReference type="EMBL" id="JAUOTP010000001">
    <property type="protein sequence ID" value="MDO6413294.1"/>
    <property type="molecule type" value="Genomic_DNA"/>
</dbReference>
<dbReference type="Pfam" id="PF05118">
    <property type="entry name" value="Asp_Arg_Hydrox"/>
    <property type="match status" value="1"/>
</dbReference>
<evidence type="ECO:0000259" key="5">
    <source>
        <dbReference type="Pfam" id="PF05118"/>
    </source>
</evidence>
<comment type="similarity">
    <text evidence="1">Belongs to the aspartyl/asparaginyl beta-hydroxylase family.</text>
</comment>
<keyword evidence="2" id="KW-0223">Dioxygenase</keyword>
<dbReference type="InterPro" id="IPR011990">
    <property type="entry name" value="TPR-like_helical_dom_sf"/>
</dbReference>
<feature type="domain" description="Aspartyl/asparaginy/proline hydroxylase" evidence="5">
    <location>
        <begin position="234"/>
        <end position="398"/>
    </location>
</feature>
<evidence type="ECO:0000256" key="4">
    <source>
        <dbReference type="PROSITE-ProRule" id="PRU00339"/>
    </source>
</evidence>
<organism evidence="6 7">
    <name type="scientific">Sphingomonas natans</name>
    <dbReference type="NCBI Taxonomy" id="3063330"/>
    <lineage>
        <taxon>Bacteria</taxon>
        <taxon>Pseudomonadati</taxon>
        <taxon>Pseudomonadota</taxon>
        <taxon>Alphaproteobacteria</taxon>
        <taxon>Sphingomonadales</taxon>
        <taxon>Sphingomonadaceae</taxon>
        <taxon>Sphingomonas</taxon>
    </lineage>
</organism>
<dbReference type="InterPro" id="IPR051821">
    <property type="entry name" value="Asp/Asn_beta-hydroxylase"/>
</dbReference>
<dbReference type="PROSITE" id="PS50005">
    <property type="entry name" value="TPR"/>
    <property type="match status" value="1"/>
</dbReference>
<keyword evidence="7" id="KW-1185">Reference proteome</keyword>
<comment type="caution">
    <text evidence="6">The sequence shown here is derived from an EMBL/GenBank/DDBJ whole genome shotgun (WGS) entry which is preliminary data.</text>
</comment>
<accession>A0ABT8Y6E2</accession>
<dbReference type="InterPro" id="IPR027443">
    <property type="entry name" value="IPNS-like_sf"/>
</dbReference>
<dbReference type="PANTHER" id="PTHR46332">
    <property type="entry name" value="ASPARTATE BETA-HYDROXYLASE DOMAIN-CONTAINING PROTEIN 2"/>
    <property type="match status" value="1"/>
</dbReference>
<evidence type="ECO:0000313" key="6">
    <source>
        <dbReference type="EMBL" id="MDO6413294.1"/>
    </source>
</evidence>
<evidence type="ECO:0000313" key="7">
    <source>
        <dbReference type="Proteomes" id="UP001169764"/>
    </source>
</evidence>
<reference evidence="6" key="1">
    <citation type="submission" date="2023-07" db="EMBL/GenBank/DDBJ databases">
        <authorList>
            <person name="Kim M."/>
        </authorList>
    </citation>
    <scope>NUCLEOTIDE SEQUENCE</scope>
    <source>
        <strain evidence="6">BIUV-7</strain>
    </source>
</reference>
<name>A0ABT8Y6E2_9SPHN</name>
<gene>
    <name evidence="6" type="ORF">Q4F19_02765</name>
</gene>
<evidence type="ECO:0000256" key="2">
    <source>
        <dbReference type="ARBA" id="ARBA00022964"/>
    </source>
</evidence>
<proteinExistence type="inferred from homology"/>
<sequence>MKTNDTGHLVGQATQAQRAGRVDEAARLFHRVIAECGEHPVALNALGMRALVRGRREEAVNLFHRAIAADPRAPDLWMNLAKAKREQGDAAGERAALEGALAIDRRHFMALVRMAELLERIGDEAEAAGHWSGVLAMAEGVEERTPALESMLAHARDRVTASQRDFAAAIDGGLSEALGRLAPSETRRVTAAIDHALGRRQIYANECAGLHVPFLPADEFFDRAHFPWLAGIEAQTGAIRAELEALLADDKAGFLPYIAMEPGTPANKWTPLDHKMDWGALHLWKDGRRNDAVCARAPKTAAAIEALPLSDLPGRTPTIFFSLLEPGAHLPAHTGVSNVRTIIHLPLIVPPGCSFRVGGETRDWVEGEAWAFDDTIEHEAWNRSDRLRAILIFDVWNPHIREEERALLRRFYEIAGGAGQGGNAAIGLSE</sequence>
<keyword evidence="3" id="KW-0560">Oxidoreductase</keyword>
<dbReference type="Gene3D" id="2.60.120.330">
    <property type="entry name" value="B-lactam Antibiotic, Isopenicillin N Synthase, Chain"/>
    <property type="match status" value="1"/>
</dbReference>
<dbReference type="SUPFAM" id="SSF48452">
    <property type="entry name" value="TPR-like"/>
    <property type="match status" value="1"/>
</dbReference>
<dbReference type="Pfam" id="PF13428">
    <property type="entry name" value="TPR_14"/>
    <property type="match status" value="1"/>
</dbReference>
<dbReference type="RefSeq" id="WP_303539605.1">
    <property type="nucleotide sequence ID" value="NZ_JAUOTP010000001.1"/>
</dbReference>
<dbReference type="Proteomes" id="UP001169764">
    <property type="component" value="Unassembled WGS sequence"/>
</dbReference>